<dbReference type="InterPro" id="IPR013149">
    <property type="entry name" value="ADH-like_C"/>
</dbReference>
<keyword evidence="1" id="KW-0521">NADP</keyword>
<dbReference type="Gene3D" id="3.90.180.10">
    <property type="entry name" value="Medium-chain alcohol dehydrogenases, catalytic domain"/>
    <property type="match status" value="1"/>
</dbReference>
<dbReference type="SUPFAM" id="SSF51735">
    <property type="entry name" value="NAD(P)-binding Rossmann-fold domains"/>
    <property type="match status" value="1"/>
</dbReference>
<feature type="domain" description="Enoyl reductase (ER)" evidence="3">
    <location>
        <begin position="11"/>
        <end position="327"/>
    </location>
</feature>
<dbReference type="Gene3D" id="3.40.50.720">
    <property type="entry name" value="NAD(P)-binding Rossmann-like Domain"/>
    <property type="match status" value="1"/>
</dbReference>
<evidence type="ECO:0000313" key="4">
    <source>
        <dbReference type="EMBL" id="KXV50504.1"/>
    </source>
</evidence>
<dbReference type="PANTHER" id="PTHR48106:SF5">
    <property type="entry name" value="ZINC-CONTAINING ALCOHOL DEHYDROGENASE"/>
    <property type="match status" value="1"/>
</dbReference>
<protein>
    <submittedName>
        <fullName evidence="4">Alcohol dehydrogenase</fullName>
    </submittedName>
</protein>
<dbReference type="Pfam" id="PF00107">
    <property type="entry name" value="ADH_zinc_N"/>
    <property type="match status" value="1"/>
</dbReference>
<gene>
    <name evidence="4" type="ORF">AD945_01935</name>
</gene>
<dbReference type="CDD" id="cd08268">
    <property type="entry name" value="MDR2"/>
    <property type="match status" value="1"/>
</dbReference>
<dbReference type="InterPro" id="IPR036291">
    <property type="entry name" value="NAD(P)-bd_dom_sf"/>
</dbReference>
<reference evidence="4 5" key="1">
    <citation type="submission" date="2015-06" db="EMBL/GenBank/DDBJ databases">
        <title>Improved classification and identification of acetic acid bacteria using matrix-assisted laser desorption/ionization time-of-flight mass spectrometry; Gluconobacter nephelii and Gluconobacter uchimurae are later heterotypic synonyms of Gluconobacter japonicus and Gluconobacter oxydans, respectively.</title>
        <authorList>
            <person name="Li L."/>
            <person name="Cleenwerck I."/>
            <person name="De Vuyst L."/>
            <person name="Vandamme P."/>
        </authorList>
    </citation>
    <scope>NUCLEOTIDE SEQUENCE [LARGE SCALE GENOMIC DNA]</scope>
    <source>
        <strain evidence="4 5">LMG 1768</strain>
    </source>
</reference>
<evidence type="ECO:0000313" key="5">
    <source>
        <dbReference type="Proteomes" id="UP000075636"/>
    </source>
</evidence>
<name>A0A149TMR0_9PROT</name>
<dbReference type="GO" id="GO:0016651">
    <property type="term" value="F:oxidoreductase activity, acting on NAD(P)H"/>
    <property type="evidence" value="ECO:0007669"/>
    <property type="project" value="TreeGrafter"/>
</dbReference>
<dbReference type="RefSeq" id="WP_062106062.1">
    <property type="nucleotide sequence ID" value="NZ_LHZR01000077.1"/>
</dbReference>
<evidence type="ECO:0000259" key="3">
    <source>
        <dbReference type="SMART" id="SM00829"/>
    </source>
</evidence>
<dbReference type="PATRIC" id="fig|318683.6.peg.541"/>
<evidence type="ECO:0000256" key="2">
    <source>
        <dbReference type="ARBA" id="ARBA00023002"/>
    </source>
</evidence>
<proteinExistence type="predicted"/>
<dbReference type="OrthoDB" id="9780520at2"/>
<dbReference type="Pfam" id="PF08240">
    <property type="entry name" value="ADH_N"/>
    <property type="match status" value="1"/>
</dbReference>
<accession>A0A149TMR0</accession>
<dbReference type="SUPFAM" id="SSF50129">
    <property type="entry name" value="GroES-like"/>
    <property type="match status" value="1"/>
</dbReference>
<dbReference type="InterPro" id="IPR011032">
    <property type="entry name" value="GroES-like_sf"/>
</dbReference>
<dbReference type="EMBL" id="LHZR01000077">
    <property type="protein sequence ID" value="KXV50504.1"/>
    <property type="molecule type" value="Genomic_DNA"/>
</dbReference>
<dbReference type="AlphaFoldDB" id="A0A149TMR0"/>
<sequence>MSRTAIFNKIGGPEVLEVVDRDVPAPKAGEVQIRVKAMGLNRAEVMFRTGNYVTEPQFPAIIGYEASGIIEALGPNVSGFTVGDAVSVIPCFMLGEYGLHGEFVNAPAFGVVKNSPNVSWEDAAATWMMFTTAYGALVDIGQLAKGDTVLIRGASSSVGLAAIQIVNMLGGTPIALTRHSNKSEELLQHGAKHVIATEEQDLVEEVCKITNGKGARLAFDPVGGPYVATILEALSDLGIFFQYGALDTTPLAVPVMPLLGKDLTIRGYQLFEITKDQERLERAKVFISKGLADGLLKPVIAKVFKLNDISEAHRFMESNVHIGKIVVVP</sequence>
<dbReference type="Proteomes" id="UP000075636">
    <property type="component" value="Unassembled WGS sequence"/>
</dbReference>
<dbReference type="GO" id="GO:0070402">
    <property type="term" value="F:NADPH binding"/>
    <property type="evidence" value="ECO:0007669"/>
    <property type="project" value="TreeGrafter"/>
</dbReference>
<dbReference type="InterPro" id="IPR020843">
    <property type="entry name" value="ER"/>
</dbReference>
<dbReference type="InterPro" id="IPR013154">
    <property type="entry name" value="ADH-like_N"/>
</dbReference>
<dbReference type="PANTHER" id="PTHR48106">
    <property type="entry name" value="QUINONE OXIDOREDUCTASE PIG3-RELATED"/>
    <property type="match status" value="1"/>
</dbReference>
<keyword evidence="2" id="KW-0560">Oxidoreductase</keyword>
<evidence type="ECO:0000256" key="1">
    <source>
        <dbReference type="ARBA" id="ARBA00022857"/>
    </source>
</evidence>
<organism evidence="4 5">
    <name type="scientific">Gluconobacter albidus</name>
    <dbReference type="NCBI Taxonomy" id="318683"/>
    <lineage>
        <taxon>Bacteria</taxon>
        <taxon>Pseudomonadati</taxon>
        <taxon>Pseudomonadota</taxon>
        <taxon>Alphaproteobacteria</taxon>
        <taxon>Acetobacterales</taxon>
        <taxon>Acetobacteraceae</taxon>
        <taxon>Gluconobacter</taxon>
    </lineage>
</organism>
<comment type="caution">
    <text evidence="4">The sequence shown here is derived from an EMBL/GenBank/DDBJ whole genome shotgun (WGS) entry which is preliminary data.</text>
</comment>
<dbReference type="SMART" id="SM00829">
    <property type="entry name" value="PKS_ER"/>
    <property type="match status" value="1"/>
</dbReference>